<dbReference type="InterPro" id="IPR005648">
    <property type="entry name" value="FlgD"/>
</dbReference>
<keyword evidence="5" id="KW-0966">Cell projection</keyword>
<organism evidence="5 6">
    <name type="scientific">Clostridium gasigenes</name>
    <dbReference type="NCBI Taxonomy" id="94869"/>
    <lineage>
        <taxon>Bacteria</taxon>
        <taxon>Bacillati</taxon>
        <taxon>Bacillota</taxon>
        <taxon>Clostridia</taxon>
        <taxon>Eubacteriales</taxon>
        <taxon>Clostridiaceae</taxon>
        <taxon>Clostridium</taxon>
    </lineage>
</organism>
<keyword evidence="5" id="KW-0282">Flagellum</keyword>
<comment type="function">
    <text evidence="3">Required for flagellar hook formation. May act as a scaffolding protein.</text>
</comment>
<evidence type="ECO:0000313" key="6">
    <source>
        <dbReference type="Proteomes" id="UP000198597"/>
    </source>
</evidence>
<gene>
    <name evidence="5" type="ORF">SAMN04488529_10831</name>
</gene>
<dbReference type="GO" id="GO:0044781">
    <property type="term" value="P:bacterial-type flagellum organization"/>
    <property type="evidence" value="ECO:0007669"/>
    <property type="project" value="UniProtKB-UniRule"/>
</dbReference>
<dbReference type="STRING" id="94869.SAMN04488529_10831"/>
<evidence type="ECO:0000256" key="3">
    <source>
        <dbReference type="RuleBase" id="RU362076"/>
    </source>
</evidence>
<dbReference type="AlphaFoldDB" id="A0A1H0TSG2"/>
<keyword evidence="2 3" id="KW-1005">Bacterial flagellum biogenesis</keyword>
<evidence type="ECO:0000256" key="2">
    <source>
        <dbReference type="ARBA" id="ARBA00022795"/>
    </source>
</evidence>
<sequence>MADINVNKKTMTDLTINNYTGERATEKGTKIMKPGQDMDKNAFLKILSAELSNMDPMGDNDSTKYVTQMAQFSSMEQMNNLNTTMTNYTAHDLAGKGVTMKAVDNEGKPYTGVVRAVTTTAGKTTISVEVNVNGKNEIKPFDIADVVTVLDVPDYTLPPITNMNGNMSFLVATAFIGKNVELSEKDKDEKNLKGTVLGVVKDDGVIKVRIKLEGTDEIKEFTYDKVIKVSEKGDEVPETPDTETPKEESV</sequence>
<dbReference type="EMBL" id="FNJM01000008">
    <property type="protein sequence ID" value="SDP57022.1"/>
    <property type="molecule type" value="Genomic_DNA"/>
</dbReference>
<keyword evidence="5" id="KW-0969">Cilium</keyword>
<proteinExistence type="inferred from homology"/>
<evidence type="ECO:0000256" key="4">
    <source>
        <dbReference type="SAM" id="MobiDB-lite"/>
    </source>
</evidence>
<dbReference type="Proteomes" id="UP000198597">
    <property type="component" value="Unassembled WGS sequence"/>
</dbReference>
<feature type="region of interest" description="Disordered" evidence="4">
    <location>
        <begin position="230"/>
        <end position="250"/>
    </location>
</feature>
<keyword evidence="6" id="KW-1185">Reference proteome</keyword>
<accession>A0A1H0TSG2</accession>
<dbReference type="Pfam" id="PF03963">
    <property type="entry name" value="FlgD"/>
    <property type="match status" value="1"/>
</dbReference>
<comment type="similarity">
    <text evidence="1 3">Belongs to the FlgD family.</text>
</comment>
<reference evidence="5 6" key="1">
    <citation type="submission" date="2016-10" db="EMBL/GenBank/DDBJ databases">
        <authorList>
            <person name="de Groot N.N."/>
        </authorList>
    </citation>
    <scope>NUCLEOTIDE SEQUENCE [LARGE SCALE GENOMIC DNA]</scope>
    <source>
        <strain evidence="5 6">DSM 12272</strain>
    </source>
</reference>
<evidence type="ECO:0000256" key="1">
    <source>
        <dbReference type="ARBA" id="ARBA00010577"/>
    </source>
</evidence>
<dbReference type="RefSeq" id="WP_242873986.1">
    <property type="nucleotide sequence ID" value="NZ_FNJM01000008.1"/>
</dbReference>
<evidence type="ECO:0000313" key="5">
    <source>
        <dbReference type="EMBL" id="SDP57022.1"/>
    </source>
</evidence>
<protein>
    <recommendedName>
        <fullName evidence="3">Basal-body rod modification protein FlgD</fullName>
    </recommendedName>
</protein>
<name>A0A1H0TSG2_9CLOT</name>